<accession>L8EAJ7</accession>
<organism evidence="1">
    <name type="scientific">Homo sapiens</name>
    <name type="common">Human</name>
    <dbReference type="NCBI Taxonomy" id="9606"/>
    <lineage>
        <taxon>Eukaryota</taxon>
        <taxon>Metazoa</taxon>
        <taxon>Chordata</taxon>
        <taxon>Craniata</taxon>
        <taxon>Vertebrata</taxon>
        <taxon>Euteleostomi</taxon>
        <taxon>Mammalia</taxon>
        <taxon>Eutheria</taxon>
        <taxon>Euarchontoglires</taxon>
        <taxon>Primates</taxon>
        <taxon>Haplorrhini</taxon>
        <taxon>Catarrhini</taxon>
        <taxon>Hominidae</taxon>
        <taxon>Homo</taxon>
    </lineage>
</organism>
<dbReference type="EMBL" id="HF584269">
    <property type="protein sequence ID" value="CCQ43766.1"/>
    <property type="molecule type" value="Genomic_DNA"/>
</dbReference>
<reference evidence="1" key="1">
    <citation type="journal article" date="2013" name="PLoS ONE">
        <title>Direct detection of alternative open reading frames translation products in human significantly expands the proteome.</title>
        <authorList>
            <person name="Vanderperre B."/>
            <person name="Lucier J.-F."/>
            <person name="Motard J."/>
            <person name="Tremblay G."/>
            <person name="Vanderperre S."/>
            <person name="Wisztorski M."/>
            <person name="Salzet M."/>
            <person name="Boisvert F.-M."/>
            <person name="Roucou X."/>
        </authorList>
    </citation>
    <scope>NUCLEOTIDE SEQUENCE</scope>
</reference>
<sequence length="118" mass="12541">MQMCTETCCPSTMMTTSARRFLVQIPCSGSSSRNERRPSVAASARARCAGGGGRWARCVMKDPGGVHTWTSASRATSAPYHPSSMWTWSPRRTGECGCTGTAARSRWASTSAMAPACA</sequence>
<gene>
    <name evidence="1" type="primary">PARD6G</name>
</gene>
<dbReference type="OrthoDB" id="5868434at2759"/>
<protein>
    <submittedName>
        <fullName evidence="1">Alternative protein PARD6G</fullName>
    </submittedName>
</protein>
<name>L8EAJ7_HUMAN</name>
<evidence type="ECO:0000313" key="1">
    <source>
        <dbReference type="EMBL" id="CCQ43766.1"/>
    </source>
</evidence>
<dbReference type="ChiTaRS" id="PARD6G">
    <property type="organism name" value="human"/>
</dbReference>
<proteinExistence type="predicted"/>
<dbReference type="AlphaFoldDB" id="L8EAJ7"/>